<evidence type="ECO:0000313" key="2">
    <source>
        <dbReference type="Proteomes" id="UP000252107"/>
    </source>
</evidence>
<protein>
    <submittedName>
        <fullName evidence="1">Uncharacterized protein</fullName>
    </submittedName>
</protein>
<reference evidence="1" key="1">
    <citation type="submission" date="2016-04" db="EMBL/GenBank/DDBJ databases">
        <authorList>
            <person name="Tabuchi Yagui T.R."/>
        </authorList>
    </citation>
    <scope>NUCLEOTIDE SEQUENCE [LARGE SCALE GENOMIC DNA]</scope>
    <source>
        <strain evidence="1">NIES-26</strain>
    </source>
</reference>
<keyword evidence="2" id="KW-1185">Reference proteome</keyword>
<dbReference type="EMBL" id="LXQD01000205">
    <property type="protein sequence ID" value="RCJ32517.1"/>
    <property type="molecule type" value="Genomic_DNA"/>
</dbReference>
<sequence length="62" mass="7220">MSIHKPPTIKYPVKVQKGNSKKIVYRTIRDIQQLKNNQAVGIARIKNKSQMVRKQGIYWVVV</sequence>
<dbReference type="Proteomes" id="UP000252107">
    <property type="component" value="Unassembled WGS sequence"/>
</dbReference>
<proteinExistence type="predicted"/>
<evidence type="ECO:0000313" key="1">
    <source>
        <dbReference type="EMBL" id="RCJ32517.1"/>
    </source>
</evidence>
<accession>A0A367R7N8</accession>
<gene>
    <name evidence="1" type="ORF">A6770_18760</name>
</gene>
<name>A0A367R7N8_9NOSO</name>
<organism evidence="1 2">
    <name type="scientific">Nostoc minutum NIES-26</name>
    <dbReference type="NCBI Taxonomy" id="1844469"/>
    <lineage>
        <taxon>Bacteria</taxon>
        <taxon>Bacillati</taxon>
        <taxon>Cyanobacteriota</taxon>
        <taxon>Cyanophyceae</taxon>
        <taxon>Nostocales</taxon>
        <taxon>Nostocaceae</taxon>
        <taxon>Nostoc</taxon>
    </lineage>
</organism>
<comment type="caution">
    <text evidence="1">The sequence shown here is derived from an EMBL/GenBank/DDBJ whole genome shotgun (WGS) entry which is preliminary data.</text>
</comment>
<dbReference type="AlphaFoldDB" id="A0A367R7N8"/>